<gene>
    <name evidence="3" type="ORF">B7P43_G05025</name>
</gene>
<protein>
    <recommendedName>
        <fullName evidence="5">PC-esterase domain-containing protein 1A</fullName>
    </recommendedName>
</protein>
<feature type="compositionally biased region" description="Basic residues" evidence="2">
    <location>
        <begin position="366"/>
        <end position="375"/>
    </location>
</feature>
<name>A0A2J7PQU1_9NEOP</name>
<dbReference type="PANTHER" id="PTHR14469">
    <property type="entry name" value="SARCOMA ANTIGEN NY-SAR-23"/>
    <property type="match status" value="1"/>
</dbReference>
<dbReference type="AlphaFoldDB" id="A0A2J7PQU1"/>
<dbReference type="Proteomes" id="UP000235965">
    <property type="component" value="Unassembled WGS sequence"/>
</dbReference>
<feature type="region of interest" description="Disordered" evidence="2">
    <location>
        <begin position="346"/>
        <end position="393"/>
    </location>
</feature>
<evidence type="ECO:0000313" key="4">
    <source>
        <dbReference type="Proteomes" id="UP000235965"/>
    </source>
</evidence>
<evidence type="ECO:0000256" key="1">
    <source>
        <dbReference type="ARBA" id="ARBA00037957"/>
    </source>
</evidence>
<dbReference type="InParanoid" id="A0A2J7PQU1"/>
<evidence type="ECO:0008006" key="5">
    <source>
        <dbReference type="Google" id="ProtNLM"/>
    </source>
</evidence>
<comment type="caution">
    <text evidence="3">The sequence shown here is derived from an EMBL/GenBank/DDBJ whole genome shotgun (WGS) entry which is preliminary data.</text>
</comment>
<organism evidence="3 4">
    <name type="scientific">Cryptotermes secundus</name>
    <dbReference type="NCBI Taxonomy" id="105785"/>
    <lineage>
        <taxon>Eukaryota</taxon>
        <taxon>Metazoa</taxon>
        <taxon>Ecdysozoa</taxon>
        <taxon>Arthropoda</taxon>
        <taxon>Hexapoda</taxon>
        <taxon>Insecta</taxon>
        <taxon>Pterygota</taxon>
        <taxon>Neoptera</taxon>
        <taxon>Polyneoptera</taxon>
        <taxon>Dictyoptera</taxon>
        <taxon>Blattodea</taxon>
        <taxon>Blattoidea</taxon>
        <taxon>Termitoidae</taxon>
        <taxon>Kalotermitidae</taxon>
        <taxon>Cryptotermitinae</taxon>
        <taxon>Cryptotermes</taxon>
    </lineage>
</organism>
<evidence type="ECO:0000256" key="2">
    <source>
        <dbReference type="SAM" id="MobiDB-lite"/>
    </source>
</evidence>
<dbReference type="PANTHER" id="PTHR14469:SF0">
    <property type="entry name" value="FAMILY WITH SEQUENCE SIMILARITY 113"/>
    <property type="match status" value="1"/>
</dbReference>
<proteinExistence type="inferred from homology"/>
<sequence>MYMIGDTHVNGRSLNNLVCYAEGLTSVSAVSKSPAFRLVNHKYNKPPMSDIFLKKDALNLLKKKHVVFFGDSNVRSLYKDLLWLMNKNSLIEKEVLKRKLEKSYLEDTLVKCSALHKGRDFEEVRRYERGNVCVEYSFITRCWNSSIERMMSAIKQKEKPAPDVIVMNSCLWDITRWGPNGVTAYRDNMVKLMKLFQSSLPTETLVIWTTAPPVSTSCFGALLVKQVEFLQHTLRFEVMEANMFARQIVVSHGFDVLDIHHHLRMQIHRRATDGIHWLPMPVRHMTNLLLTHIALSWNVPLPGNFHSRILESIQNHETGDKAEIVFPSLPPALVDAEEPDRGTTVELKHPASQPQVKTHRISGLMQRRKKNKKASRVPPSLPHPPVNKENVLPRSHDLYERYNKYGEVLEPWEPVTLYNNYGEPITMKQPFYRMIKRPWHQSLFHRQQRKVAPYHF</sequence>
<dbReference type="EMBL" id="NEVH01022635">
    <property type="protein sequence ID" value="PNF18701.1"/>
    <property type="molecule type" value="Genomic_DNA"/>
</dbReference>
<keyword evidence="4" id="KW-1185">Reference proteome</keyword>
<accession>A0A2J7PQU1</accession>
<dbReference type="InterPro" id="IPR036514">
    <property type="entry name" value="SGNH_hydro_sf"/>
</dbReference>
<evidence type="ECO:0000313" key="3">
    <source>
        <dbReference type="EMBL" id="PNF18701.1"/>
    </source>
</evidence>
<dbReference type="OrthoDB" id="9975373at2759"/>
<dbReference type="STRING" id="105785.A0A2J7PQU1"/>
<comment type="similarity">
    <text evidence="1">Belongs to the PC-esterase family.</text>
</comment>
<reference evidence="3 4" key="1">
    <citation type="submission" date="2017-12" db="EMBL/GenBank/DDBJ databases">
        <title>Hemimetabolous genomes reveal molecular basis of termite eusociality.</title>
        <authorList>
            <person name="Harrison M.C."/>
            <person name="Jongepier E."/>
            <person name="Robertson H.M."/>
            <person name="Arning N."/>
            <person name="Bitard-Feildel T."/>
            <person name="Chao H."/>
            <person name="Childers C.P."/>
            <person name="Dinh H."/>
            <person name="Doddapaneni H."/>
            <person name="Dugan S."/>
            <person name="Gowin J."/>
            <person name="Greiner C."/>
            <person name="Han Y."/>
            <person name="Hu H."/>
            <person name="Hughes D.S.T."/>
            <person name="Huylmans A.-K."/>
            <person name="Kemena C."/>
            <person name="Kremer L.P.M."/>
            <person name="Lee S.L."/>
            <person name="Lopez-Ezquerra A."/>
            <person name="Mallet L."/>
            <person name="Monroy-Kuhn J.M."/>
            <person name="Moser A."/>
            <person name="Murali S.C."/>
            <person name="Muzny D.M."/>
            <person name="Otani S."/>
            <person name="Piulachs M.-D."/>
            <person name="Poelchau M."/>
            <person name="Qu J."/>
            <person name="Schaub F."/>
            <person name="Wada-Katsumata A."/>
            <person name="Worley K.C."/>
            <person name="Xie Q."/>
            <person name="Ylla G."/>
            <person name="Poulsen M."/>
            <person name="Gibbs R.A."/>
            <person name="Schal C."/>
            <person name="Richards S."/>
            <person name="Belles X."/>
            <person name="Korb J."/>
            <person name="Bornberg-Bauer E."/>
        </authorList>
    </citation>
    <scope>NUCLEOTIDE SEQUENCE [LARGE SCALE GENOMIC DNA]</scope>
    <source>
        <tissue evidence="3">Whole body</tissue>
    </source>
</reference>
<dbReference type="Gene3D" id="3.40.50.1110">
    <property type="entry name" value="SGNH hydrolase"/>
    <property type="match status" value="1"/>
</dbReference>
<dbReference type="SUPFAM" id="SSF52266">
    <property type="entry name" value="SGNH hydrolase"/>
    <property type="match status" value="1"/>
</dbReference>